<accession>A0A934WQJ3</accession>
<dbReference type="Gene3D" id="3.30.450.20">
    <property type="entry name" value="PAS domain"/>
    <property type="match status" value="1"/>
</dbReference>
<comment type="catalytic activity">
    <reaction evidence="1">
        <text>ATP + protein L-histidine = ADP + protein N-phospho-L-histidine.</text>
        <dbReference type="EC" id="2.7.13.3"/>
    </reaction>
</comment>
<dbReference type="Gene3D" id="3.30.565.10">
    <property type="entry name" value="Histidine kinase-like ATPase, C-terminal domain"/>
    <property type="match status" value="1"/>
</dbReference>
<dbReference type="Pfam" id="PF00512">
    <property type="entry name" value="HisKA"/>
    <property type="match status" value="1"/>
</dbReference>
<evidence type="ECO:0000256" key="4">
    <source>
        <dbReference type="ARBA" id="ARBA00022475"/>
    </source>
</evidence>
<dbReference type="InterPro" id="IPR000014">
    <property type="entry name" value="PAS"/>
</dbReference>
<dbReference type="PANTHER" id="PTHR43065:SF10">
    <property type="entry name" value="PEROXIDE STRESS-ACTIVATED HISTIDINE KINASE MAK3"/>
    <property type="match status" value="1"/>
</dbReference>
<dbReference type="Proteomes" id="UP000630528">
    <property type="component" value="Unassembled WGS sequence"/>
</dbReference>
<dbReference type="InterPro" id="IPR035965">
    <property type="entry name" value="PAS-like_dom_sf"/>
</dbReference>
<organism evidence="16 17">
    <name type="scientific">Ramlibacter ginsenosidimutans</name>
    <dbReference type="NCBI Taxonomy" id="502333"/>
    <lineage>
        <taxon>Bacteria</taxon>
        <taxon>Pseudomonadati</taxon>
        <taxon>Pseudomonadota</taxon>
        <taxon>Betaproteobacteria</taxon>
        <taxon>Burkholderiales</taxon>
        <taxon>Comamonadaceae</taxon>
        <taxon>Ramlibacter</taxon>
    </lineage>
</organism>
<feature type="transmembrane region" description="Helical" evidence="14">
    <location>
        <begin position="98"/>
        <end position="120"/>
    </location>
</feature>
<feature type="transmembrane region" description="Helical" evidence="14">
    <location>
        <begin position="234"/>
        <end position="250"/>
    </location>
</feature>
<dbReference type="Pfam" id="PF02518">
    <property type="entry name" value="HATPase_c"/>
    <property type="match status" value="1"/>
</dbReference>
<dbReference type="AlphaFoldDB" id="A0A934WQJ3"/>
<dbReference type="InterPro" id="IPR005467">
    <property type="entry name" value="His_kinase_dom"/>
</dbReference>
<evidence type="ECO:0000256" key="9">
    <source>
        <dbReference type="ARBA" id="ARBA00022777"/>
    </source>
</evidence>
<dbReference type="GO" id="GO:0000155">
    <property type="term" value="F:phosphorelay sensor kinase activity"/>
    <property type="evidence" value="ECO:0007669"/>
    <property type="project" value="InterPro"/>
</dbReference>
<gene>
    <name evidence="16" type="ORF">JJB11_24670</name>
</gene>
<keyword evidence="13 14" id="KW-0472">Membrane</keyword>
<sequence length="695" mass="74434">MQFLRPSSHQHLPGSSAADPAGSLLRVAALVGLGYYAGARVGATVAFSEVRLSMLWLPTAVLMAALLLTPRRWWWAAFAGALPAHLMFQLHAGIALPVVLGTFVSNGIEALLAALLVTRWSPAPGFRTLRSVVAFCTAAVVAPLVSALISAAFLRLAEWNHGDFAALWRMLFFSHVLAALTLVPVLVSWSALEPMQLRQGRAHLLEIGLLVSGLFAVGLIVFDSSSGSLRTGPALLYLPLPFLLWAALRFGPALTSAAYAVVAFLVIWGAAHGRGPFEVPGFAPDALAIQLFLVSIVVPLLMLAAVIEERRDGERKLRASEELFSTAFRRGPDAMAIARQHDGSILEANARWLQLLGYPGDTAVVAPQPLAAHLDEASRRRMEAASGDTAAPQEFEIQLRDRAGGAHAALASTAAVEVGGQACQILLLRDITEQRVAERDAQDQRRQLTHLTRVASLSDFSSTIAHELNQPLTAILANAQAAVRLLQLDPSNVEEIRTILDEIADADKRAGLLIHHLRLLMKKGNEEFVQVDLNHLVQDVLDFIRGEFLVRGVELKTSYARDLPQVHGDRVQLQQVVLNLVVNACDAMQDMRKPRVLSVGTSQTAEGLVQVSVSDTGNGIAPEQIERIFEPFYTTKEKGLGMGLAICRRIAGAHGGTLSAQSRTGEGAVFKLALPAVVPAGSAGSAGVRQVAGAG</sequence>
<comment type="caution">
    <text evidence="16">The sequence shown here is derived from an EMBL/GenBank/DDBJ whole genome shotgun (WGS) entry which is preliminary data.</text>
</comment>
<evidence type="ECO:0000256" key="5">
    <source>
        <dbReference type="ARBA" id="ARBA00022553"/>
    </source>
</evidence>
<dbReference type="GO" id="GO:0005886">
    <property type="term" value="C:plasma membrane"/>
    <property type="evidence" value="ECO:0007669"/>
    <property type="project" value="UniProtKB-SubCell"/>
</dbReference>
<dbReference type="SMART" id="SM00387">
    <property type="entry name" value="HATPase_c"/>
    <property type="match status" value="1"/>
</dbReference>
<keyword evidence="8" id="KW-0547">Nucleotide-binding</keyword>
<keyword evidence="10" id="KW-0067">ATP-binding</keyword>
<protein>
    <recommendedName>
        <fullName evidence="3">histidine kinase</fullName>
        <ecNumber evidence="3">2.7.13.3</ecNumber>
    </recommendedName>
</protein>
<proteinExistence type="predicted"/>
<evidence type="ECO:0000256" key="13">
    <source>
        <dbReference type="ARBA" id="ARBA00023136"/>
    </source>
</evidence>
<keyword evidence="17" id="KW-1185">Reference proteome</keyword>
<evidence type="ECO:0000256" key="7">
    <source>
        <dbReference type="ARBA" id="ARBA00022692"/>
    </source>
</evidence>
<keyword evidence="9" id="KW-0418">Kinase</keyword>
<feature type="domain" description="Histidine kinase" evidence="15">
    <location>
        <begin position="463"/>
        <end position="678"/>
    </location>
</feature>
<dbReference type="GO" id="GO:0005524">
    <property type="term" value="F:ATP binding"/>
    <property type="evidence" value="ECO:0007669"/>
    <property type="project" value="UniProtKB-KW"/>
</dbReference>
<dbReference type="NCBIfam" id="TIGR00229">
    <property type="entry name" value="sensory_box"/>
    <property type="match status" value="1"/>
</dbReference>
<evidence type="ECO:0000256" key="6">
    <source>
        <dbReference type="ARBA" id="ARBA00022679"/>
    </source>
</evidence>
<evidence type="ECO:0000313" key="16">
    <source>
        <dbReference type="EMBL" id="MBK6009305.1"/>
    </source>
</evidence>
<feature type="transmembrane region" description="Helical" evidence="14">
    <location>
        <begin position="50"/>
        <end position="68"/>
    </location>
</feature>
<dbReference type="RefSeq" id="WP_201177799.1">
    <property type="nucleotide sequence ID" value="NZ_JAEPWM010000017.1"/>
</dbReference>
<keyword evidence="11 14" id="KW-1133">Transmembrane helix</keyword>
<dbReference type="InterPro" id="IPR036890">
    <property type="entry name" value="HATPase_C_sf"/>
</dbReference>
<evidence type="ECO:0000256" key="14">
    <source>
        <dbReference type="SAM" id="Phobius"/>
    </source>
</evidence>
<evidence type="ECO:0000256" key="12">
    <source>
        <dbReference type="ARBA" id="ARBA00023012"/>
    </source>
</evidence>
<keyword evidence="7 14" id="KW-0812">Transmembrane</keyword>
<dbReference type="InterPro" id="IPR003661">
    <property type="entry name" value="HisK_dim/P_dom"/>
</dbReference>
<dbReference type="EMBL" id="JAEPWM010000017">
    <property type="protein sequence ID" value="MBK6009305.1"/>
    <property type="molecule type" value="Genomic_DNA"/>
</dbReference>
<feature type="transmembrane region" description="Helical" evidence="14">
    <location>
        <begin position="132"/>
        <end position="154"/>
    </location>
</feature>
<dbReference type="InterPro" id="IPR007895">
    <property type="entry name" value="MASE1"/>
</dbReference>
<comment type="subcellular location">
    <subcellularLocation>
        <location evidence="2">Cell membrane</location>
        <topology evidence="2">Multi-pass membrane protein</topology>
    </subcellularLocation>
</comment>
<keyword evidence="5" id="KW-0597">Phosphoprotein</keyword>
<dbReference type="PRINTS" id="PR00344">
    <property type="entry name" value="BCTRLSENSOR"/>
</dbReference>
<evidence type="ECO:0000256" key="11">
    <source>
        <dbReference type="ARBA" id="ARBA00022989"/>
    </source>
</evidence>
<dbReference type="SUPFAM" id="SSF47384">
    <property type="entry name" value="Homodimeric domain of signal transducing histidine kinase"/>
    <property type="match status" value="1"/>
</dbReference>
<feature type="transmembrane region" description="Helical" evidence="14">
    <location>
        <begin position="166"/>
        <end position="192"/>
    </location>
</feature>
<dbReference type="InterPro" id="IPR003594">
    <property type="entry name" value="HATPase_dom"/>
</dbReference>
<dbReference type="EC" id="2.7.13.3" evidence="3"/>
<dbReference type="PROSITE" id="PS50109">
    <property type="entry name" value="HIS_KIN"/>
    <property type="match status" value="1"/>
</dbReference>
<feature type="transmembrane region" description="Helical" evidence="14">
    <location>
        <begin position="257"/>
        <end position="275"/>
    </location>
</feature>
<reference evidence="16" key="1">
    <citation type="journal article" date="2012" name="J. Microbiol. Biotechnol.">
        <title>Ramlibacter ginsenosidimutans sp. nov., with ginsenoside-converting activity.</title>
        <authorList>
            <person name="Wang L."/>
            <person name="An D.S."/>
            <person name="Kim S.G."/>
            <person name="Jin F.X."/>
            <person name="Kim S.C."/>
            <person name="Lee S.T."/>
            <person name="Im W.T."/>
        </authorList>
    </citation>
    <scope>NUCLEOTIDE SEQUENCE</scope>
    <source>
        <strain evidence="16">KACC 17527</strain>
    </source>
</reference>
<reference evidence="16" key="2">
    <citation type="submission" date="2021-01" db="EMBL/GenBank/DDBJ databases">
        <authorList>
            <person name="Kang M."/>
        </authorList>
    </citation>
    <scope>NUCLEOTIDE SEQUENCE</scope>
    <source>
        <strain evidence="16">KACC 17527</strain>
    </source>
</reference>
<dbReference type="InterPro" id="IPR036097">
    <property type="entry name" value="HisK_dim/P_sf"/>
</dbReference>
<evidence type="ECO:0000259" key="15">
    <source>
        <dbReference type="PROSITE" id="PS50109"/>
    </source>
</evidence>
<evidence type="ECO:0000256" key="1">
    <source>
        <dbReference type="ARBA" id="ARBA00000085"/>
    </source>
</evidence>
<name>A0A934WQJ3_9BURK</name>
<dbReference type="Pfam" id="PF05231">
    <property type="entry name" value="MASE1"/>
    <property type="match status" value="1"/>
</dbReference>
<dbReference type="PANTHER" id="PTHR43065">
    <property type="entry name" value="SENSOR HISTIDINE KINASE"/>
    <property type="match status" value="1"/>
</dbReference>
<dbReference type="SMART" id="SM00388">
    <property type="entry name" value="HisKA"/>
    <property type="match status" value="1"/>
</dbReference>
<dbReference type="InterPro" id="IPR004358">
    <property type="entry name" value="Sig_transdc_His_kin-like_C"/>
</dbReference>
<evidence type="ECO:0000256" key="3">
    <source>
        <dbReference type="ARBA" id="ARBA00012438"/>
    </source>
</evidence>
<dbReference type="Gene3D" id="1.10.287.130">
    <property type="match status" value="1"/>
</dbReference>
<evidence type="ECO:0000256" key="2">
    <source>
        <dbReference type="ARBA" id="ARBA00004651"/>
    </source>
</evidence>
<dbReference type="CDD" id="cd00082">
    <property type="entry name" value="HisKA"/>
    <property type="match status" value="1"/>
</dbReference>
<feature type="transmembrane region" description="Helical" evidence="14">
    <location>
        <begin position="287"/>
        <end position="307"/>
    </location>
</feature>
<evidence type="ECO:0000256" key="10">
    <source>
        <dbReference type="ARBA" id="ARBA00022840"/>
    </source>
</evidence>
<keyword evidence="6" id="KW-0808">Transferase</keyword>
<evidence type="ECO:0000256" key="8">
    <source>
        <dbReference type="ARBA" id="ARBA00022741"/>
    </source>
</evidence>
<keyword evidence="4" id="KW-1003">Cell membrane</keyword>
<feature type="transmembrane region" description="Helical" evidence="14">
    <location>
        <begin position="204"/>
        <end position="222"/>
    </location>
</feature>
<dbReference type="SUPFAM" id="SSF55785">
    <property type="entry name" value="PYP-like sensor domain (PAS domain)"/>
    <property type="match status" value="1"/>
</dbReference>
<evidence type="ECO:0000313" key="17">
    <source>
        <dbReference type="Proteomes" id="UP000630528"/>
    </source>
</evidence>
<keyword evidence="12" id="KW-0902">Two-component regulatory system</keyword>
<dbReference type="SUPFAM" id="SSF55874">
    <property type="entry name" value="ATPase domain of HSP90 chaperone/DNA topoisomerase II/histidine kinase"/>
    <property type="match status" value="1"/>
</dbReference>
<dbReference type="Pfam" id="PF13188">
    <property type="entry name" value="PAS_8"/>
    <property type="match status" value="1"/>
</dbReference>
<feature type="transmembrane region" description="Helical" evidence="14">
    <location>
        <begin position="21"/>
        <end position="38"/>
    </location>
</feature>